<evidence type="ECO:0000313" key="1">
    <source>
        <dbReference type="EMBL" id="PHN00756.1"/>
    </source>
</evidence>
<dbReference type="EMBL" id="PDUD01000076">
    <property type="protein sequence ID" value="PHN00756.1"/>
    <property type="molecule type" value="Genomic_DNA"/>
</dbReference>
<dbReference type="AlphaFoldDB" id="A0A2D0MX89"/>
<comment type="caution">
    <text evidence="1">The sequence shown here is derived from an EMBL/GenBank/DDBJ whole genome shotgun (WGS) entry which is preliminary data.</text>
</comment>
<proteinExistence type="predicted"/>
<organism evidence="1 2">
    <name type="scientific">Flavilitoribacter nigricans (strain ATCC 23147 / DSM 23189 / NBRC 102662 / NCIMB 1420 / SS-2)</name>
    <name type="common">Lewinella nigricans</name>
    <dbReference type="NCBI Taxonomy" id="1122177"/>
    <lineage>
        <taxon>Bacteria</taxon>
        <taxon>Pseudomonadati</taxon>
        <taxon>Bacteroidota</taxon>
        <taxon>Saprospiria</taxon>
        <taxon>Saprospirales</taxon>
        <taxon>Lewinellaceae</taxon>
        <taxon>Flavilitoribacter</taxon>
    </lineage>
</organism>
<protein>
    <submittedName>
        <fullName evidence="1">Uncharacterized protein</fullName>
    </submittedName>
</protein>
<name>A0A2D0MX89_FLAN2</name>
<dbReference type="Proteomes" id="UP000223913">
    <property type="component" value="Unassembled WGS sequence"/>
</dbReference>
<dbReference type="RefSeq" id="WP_099155833.1">
    <property type="nucleotide sequence ID" value="NZ_PDUD01000076.1"/>
</dbReference>
<reference evidence="1 2" key="1">
    <citation type="submission" date="2017-10" db="EMBL/GenBank/DDBJ databases">
        <title>The draft genome sequence of Lewinella nigricans NBRC 102662.</title>
        <authorList>
            <person name="Wang K."/>
        </authorList>
    </citation>
    <scope>NUCLEOTIDE SEQUENCE [LARGE SCALE GENOMIC DNA]</scope>
    <source>
        <strain evidence="1 2">NBRC 102662</strain>
    </source>
</reference>
<keyword evidence="2" id="KW-1185">Reference proteome</keyword>
<gene>
    <name evidence="1" type="ORF">CRP01_40565</name>
</gene>
<sequence>MAISLREKKLSGTGKRLDTGVKVTSFWGDPYEFQLRVLAYSPLKEEDLEELVERVVEQRKAWSSSKNNFVLRLPDYDATAFIPKTSITEPA</sequence>
<evidence type="ECO:0000313" key="2">
    <source>
        <dbReference type="Proteomes" id="UP000223913"/>
    </source>
</evidence>
<accession>A0A2D0MX89</accession>